<keyword evidence="1" id="KW-0378">Hydrolase</keyword>
<dbReference type="Proteomes" id="UP000178406">
    <property type="component" value="Unassembled WGS sequence"/>
</dbReference>
<sequence length="223" mass="23432">MKHLFAATLLLSSLLVLPVSATSHLTGKIIALDAGHGSSTTDVGATGNCNGTLVKEVDVNLKVRAELKTKLETDGAVVFEVPQYSSRKERVVAAEAAGANVLISIHHNGSTDTTADYTQTFITQNRDKKLANPIHQALVAALNLPDAGIKHDGYGMTVYGSIPSILTEAYFITNTNEACDFLTAEQARVQQEVGAFYDGLNAYFGSGDGGGSCSPGQAKQGKC</sequence>
<gene>
    <name evidence="4" type="ORF">A3J56_02560</name>
</gene>
<feature type="signal peptide" evidence="2">
    <location>
        <begin position="1"/>
        <end position="21"/>
    </location>
</feature>
<dbReference type="GO" id="GO:0030288">
    <property type="term" value="C:outer membrane-bounded periplasmic space"/>
    <property type="evidence" value="ECO:0007669"/>
    <property type="project" value="TreeGrafter"/>
</dbReference>
<dbReference type="STRING" id="1798338.A3J56_02560"/>
<evidence type="ECO:0000313" key="4">
    <source>
        <dbReference type="EMBL" id="OGF74819.1"/>
    </source>
</evidence>
<name>A0A1F5WGG1_9BACT</name>
<dbReference type="SUPFAM" id="SSF53187">
    <property type="entry name" value="Zn-dependent exopeptidases"/>
    <property type="match status" value="1"/>
</dbReference>
<proteinExistence type="predicted"/>
<dbReference type="EMBL" id="MFHQ01000003">
    <property type="protein sequence ID" value="OGF74819.1"/>
    <property type="molecule type" value="Genomic_DNA"/>
</dbReference>
<comment type="caution">
    <text evidence="4">The sequence shown here is derived from an EMBL/GenBank/DDBJ whole genome shotgun (WGS) entry which is preliminary data.</text>
</comment>
<evidence type="ECO:0000313" key="5">
    <source>
        <dbReference type="Proteomes" id="UP000178406"/>
    </source>
</evidence>
<dbReference type="PANTHER" id="PTHR30404:SF0">
    <property type="entry name" value="N-ACETYLMURAMOYL-L-ALANINE AMIDASE AMIC"/>
    <property type="match status" value="1"/>
</dbReference>
<dbReference type="AlphaFoldDB" id="A0A1F5WGG1"/>
<dbReference type="Gene3D" id="3.40.630.40">
    <property type="entry name" value="Zn-dependent exopeptidases"/>
    <property type="match status" value="1"/>
</dbReference>
<dbReference type="Pfam" id="PF01520">
    <property type="entry name" value="Amidase_3"/>
    <property type="match status" value="1"/>
</dbReference>
<dbReference type="InterPro" id="IPR002508">
    <property type="entry name" value="MurNAc-LAA_cat"/>
</dbReference>
<protein>
    <recommendedName>
        <fullName evidence="3">MurNAc-LAA domain-containing protein</fullName>
    </recommendedName>
</protein>
<evidence type="ECO:0000256" key="1">
    <source>
        <dbReference type="ARBA" id="ARBA00022801"/>
    </source>
</evidence>
<keyword evidence="2" id="KW-0732">Signal</keyword>
<feature type="domain" description="MurNAc-LAA" evidence="3">
    <location>
        <begin position="91"/>
        <end position="201"/>
    </location>
</feature>
<accession>A0A1F5WGG1</accession>
<dbReference type="SMART" id="SM00646">
    <property type="entry name" value="Ami_3"/>
    <property type="match status" value="1"/>
</dbReference>
<reference evidence="4 5" key="1">
    <citation type="journal article" date="2016" name="Nat. Commun.">
        <title>Thousands of microbial genomes shed light on interconnected biogeochemical processes in an aquifer system.</title>
        <authorList>
            <person name="Anantharaman K."/>
            <person name="Brown C.T."/>
            <person name="Hug L.A."/>
            <person name="Sharon I."/>
            <person name="Castelle C.J."/>
            <person name="Probst A.J."/>
            <person name="Thomas B.C."/>
            <person name="Singh A."/>
            <person name="Wilkins M.J."/>
            <person name="Karaoz U."/>
            <person name="Brodie E.L."/>
            <person name="Williams K.H."/>
            <person name="Hubbard S.S."/>
            <person name="Banfield J.F."/>
        </authorList>
    </citation>
    <scope>NUCLEOTIDE SEQUENCE [LARGE SCALE GENOMIC DNA]</scope>
</reference>
<evidence type="ECO:0000256" key="2">
    <source>
        <dbReference type="SAM" id="SignalP"/>
    </source>
</evidence>
<evidence type="ECO:0000259" key="3">
    <source>
        <dbReference type="SMART" id="SM00646"/>
    </source>
</evidence>
<feature type="chain" id="PRO_5009522163" description="MurNAc-LAA domain-containing protein" evidence="2">
    <location>
        <begin position="22"/>
        <end position="223"/>
    </location>
</feature>
<dbReference type="GO" id="GO:0009253">
    <property type="term" value="P:peptidoglycan catabolic process"/>
    <property type="evidence" value="ECO:0007669"/>
    <property type="project" value="InterPro"/>
</dbReference>
<dbReference type="PANTHER" id="PTHR30404">
    <property type="entry name" value="N-ACETYLMURAMOYL-L-ALANINE AMIDASE"/>
    <property type="match status" value="1"/>
</dbReference>
<dbReference type="GO" id="GO:0008745">
    <property type="term" value="F:N-acetylmuramoyl-L-alanine amidase activity"/>
    <property type="evidence" value="ECO:0007669"/>
    <property type="project" value="InterPro"/>
</dbReference>
<organism evidence="4 5">
    <name type="scientific">Candidatus Giovannonibacteria bacterium RIFCSPHIGHO2_02_FULL_46_20</name>
    <dbReference type="NCBI Taxonomy" id="1798338"/>
    <lineage>
        <taxon>Bacteria</taxon>
        <taxon>Candidatus Giovannoniibacteriota</taxon>
    </lineage>
</organism>
<dbReference type="InterPro" id="IPR050695">
    <property type="entry name" value="N-acetylmuramoyl_amidase_3"/>
</dbReference>
<dbReference type="CDD" id="cd02696">
    <property type="entry name" value="MurNAc-LAA"/>
    <property type="match status" value="1"/>
</dbReference>